<proteinExistence type="inferred from homology"/>
<evidence type="ECO:0000313" key="4">
    <source>
        <dbReference type="Proteomes" id="UP001254165"/>
    </source>
</evidence>
<dbReference type="InterPro" id="IPR003808">
    <property type="entry name" value="Fe-S_metab-assoc_dom"/>
</dbReference>
<dbReference type="PANTHER" id="PTHR43597:SF5">
    <property type="entry name" value="SUFE-LIKE PROTEIN 2, CHLOROPLASTIC"/>
    <property type="match status" value="1"/>
</dbReference>
<protein>
    <submittedName>
        <fullName evidence="3">SufE family protein</fullName>
    </submittedName>
</protein>
<name>A0ABU3NMU6_9CHLR</name>
<dbReference type="RefSeq" id="WP_315623806.1">
    <property type="nucleotide sequence ID" value="NZ_JAUHMF010000001.1"/>
</dbReference>
<dbReference type="Proteomes" id="UP001254165">
    <property type="component" value="Unassembled WGS sequence"/>
</dbReference>
<dbReference type="PANTHER" id="PTHR43597">
    <property type="entry name" value="SULFUR ACCEPTOR PROTEIN CSDE"/>
    <property type="match status" value="1"/>
</dbReference>
<accession>A0ABU3NMU6</accession>
<comment type="caution">
    <text evidence="3">The sequence shown here is derived from an EMBL/GenBank/DDBJ whole genome shotgun (WGS) entry which is preliminary data.</text>
</comment>
<gene>
    <name evidence="3" type="ORF">QYE77_02675</name>
</gene>
<comment type="similarity">
    <text evidence="1">Belongs to the SufE family.</text>
</comment>
<evidence type="ECO:0000256" key="1">
    <source>
        <dbReference type="ARBA" id="ARBA00010282"/>
    </source>
</evidence>
<organism evidence="3 4">
    <name type="scientific">Thermanaerothrix solaris</name>
    <dbReference type="NCBI Taxonomy" id="3058434"/>
    <lineage>
        <taxon>Bacteria</taxon>
        <taxon>Bacillati</taxon>
        <taxon>Chloroflexota</taxon>
        <taxon>Anaerolineae</taxon>
        <taxon>Anaerolineales</taxon>
        <taxon>Anaerolineaceae</taxon>
        <taxon>Thermanaerothrix</taxon>
    </lineage>
</organism>
<dbReference type="EMBL" id="JAUHMF010000001">
    <property type="protein sequence ID" value="MDT8897156.1"/>
    <property type="molecule type" value="Genomic_DNA"/>
</dbReference>
<evidence type="ECO:0000259" key="2">
    <source>
        <dbReference type="Pfam" id="PF02657"/>
    </source>
</evidence>
<feature type="domain" description="Fe-S metabolism associated" evidence="2">
    <location>
        <begin position="18"/>
        <end position="138"/>
    </location>
</feature>
<dbReference type="Gene3D" id="3.90.1010.10">
    <property type="match status" value="1"/>
</dbReference>
<evidence type="ECO:0000313" key="3">
    <source>
        <dbReference type="EMBL" id="MDT8897156.1"/>
    </source>
</evidence>
<dbReference type="SUPFAM" id="SSF82649">
    <property type="entry name" value="SufE/NifU"/>
    <property type="match status" value="1"/>
</dbReference>
<reference evidence="3 4" key="1">
    <citation type="submission" date="2023-07" db="EMBL/GenBank/DDBJ databases">
        <title>Novel species of Thermanaerothrix with wide hydrolytic capabilities.</title>
        <authorList>
            <person name="Zayulina K.S."/>
            <person name="Podosokorskaya O.A."/>
            <person name="Elcheninov A.G."/>
        </authorList>
    </citation>
    <scope>NUCLEOTIDE SEQUENCE [LARGE SCALE GENOMIC DNA]</scope>
    <source>
        <strain evidence="3 4">4228-RoL</strain>
    </source>
</reference>
<sequence>MDRSTLLPPRLAEILDDFALSDRQEKMELLLEFSASLLPVPEGLAEPISQPESVPECMTPVTVYMHTQQGRLRFYFDIPPEAPTIRGYAAILQQGLWDTPPEGVLRIPDDFYLGLGLHYILTPQRLNGLIAIMAHIKRLASHALTSSS</sequence>
<keyword evidence="4" id="KW-1185">Reference proteome</keyword>
<dbReference type="Pfam" id="PF02657">
    <property type="entry name" value="SufE"/>
    <property type="match status" value="1"/>
</dbReference>